<feature type="domain" description="FAD-dependent oxidoreductase 2 FAD-binding" evidence="6">
    <location>
        <begin position="21"/>
        <end position="227"/>
    </location>
</feature>
<evidence type="ECO:0000256" key="1">
    <source>
        <dbReference type="ARBA" id="ARBA00001974"/>
    </source>
</evidence>
<protein>
    <submittedName>
        <fullName evidence="8">FAD-binding protein</fullName>
    </submittedName>
</protein>
<dbReference type="EMBL" id="JAQQDB010000023">
    <property type="protein sequence ID" value="MFM0520367.1"/>
    <property type="molecule type" value="Genomic_DNA"/>
</dbReference>
<dbReference type="RefSeq" id="WP_408162448.1">
    <property type="nucleotide sequence ID" value="NZ_JAQQDB010000023.1"/>
</dbReference>
<evidence type="ECO:0000313" key="9">
    <source>
        <dbReference type="Proteomes" id="UP001629462"/>
    </source>
</evidence>
<keyword evidence="3" id="KW-0274">FAD</keyword>
<dbReference type="Proteomes" id="UP001629462">
    <property type="component" value="Unassembled WGS sequence"/>
</dbReference>
<dbReference type="PRINTS" id="PR00368">
    <property type="entry name" value="FADPNR"/>
</dbReference>
<dbReference type="PANTHER" id="PTHR42716">
    <property type="entry name" value="L-ASPARTATE OXIDASE"/>
    <property type="match status" value="1"/>
</dbReference>
<dbReference type="Pfam" id="PF00890">
    <property type="entry name" value="FAD_binding_2"/>
    <property type="match status" value="1"/>
</dbReference>
<evidence type="ECO:0000256" key="4">
    <source>
        <dbReference type="ARBA" id="ARBA00023002"/>
    </source>
</evidence>
<evidence type="ECO:0000256" key="3">
    <source>
        <dbReference type="ARBA" id="ARBA00022827"/>
    </source>
</evidence>
<sequence length="542" mass="57909">MTRRAGISMGLSDTQRHYEADVLVIGGGPAGTWAAISAAARGARVVLADKGFCGTSGATAPSGTGVWYVPRDREARERARASRYALGGELAEHVWMDRVLEQTWLNSERLAEWGYPFPVDEAGHARRTSLQGPEYMRLMRRRVKEAGARILDHSPALELLVDDHGAVAGAAGVHRQADETWSIRAGSVVMATGGCAFMSNALGCNVLTGDGLLMAAEAGAECSGMEFSNAYGLGPAFSSVTKSLFYNWATFYDASGTAIPGAGSSHGRGVIAKTLETQPVFACLDRTDEDIRAWMRRSQPNFFVPFDRLKIDPFTQHFPVTLRLEGTVRGTGGLHVIDADCATSVSGLYAAGDAATRELICGGFTGGGSHNAAWAMSSGFWAGAGAADHARAVGALRTPRTVLRAGGAALHDGPSNAAIDSAALVRAVQAEVLPTQRNWTRRVDQLEDSLSRLDALWRQVRAASASERKEAVRAREAVAMLAVSRWMYRSALARTETRGMARRADHPAADPAQRHRLLSGGLDEVWVTPHAVGNEIREDVAA</sequence>
<organism evidence="8 9">
    <name type="scientific">Caballeronia jiangsuensis</name>
    <dbReference type="NCBI Taxonomy" id="1458357"/>
    <lineage>
        <taxon>Bacteria</taxon>
        <taxon>Pseudomonadati</taxon>
        <taxon>Pseudomonadota</taxon>
        <taxon>Betaproteobacteria</taxon>
        <taxon>Burkholderiales</taxon>
        <taxon>Burkholderiaceae</taxon>
        <taxon>Caballeronia</taxon>
    </lineage>
</organism>
<evidence type="ECO:0000259" key="7">
    <source>
        <dbReference type="Pfam" id="PF02910"/>
    </source>
</evidence>
<name>A0ABW9CQT2_9BURK</name>
<evidence type="ECO:0000259" key="6">
    <source>
        <dbReference type="Pfam" id="PF00890"/>
    </source>
</evidence>
<dbReference type="InterPro" id="IPR003953">
    <property type="entry name" value="FAD-dep_OxRdtase_2_FAD-bd"/>
</dbReference>
<proteinExistence type="predicted"/>
<accession>A0ABW9CQT2</accession>
<keyword evidence="4" id="KW-0560">Oxidoreductase</keyword>
<dbReference type="InterPro" id="IPR005288">
    <property type="entry name" value="NadB"/>
</dbReference>
<dbReference type="PRINTS" id="PR00411">
    <property type="entry name" value="PNDRDTASEI"/>
</dbReference>
<gene>
    <name evidence="8" type="ORF">PQR08_23335</name>
</gene>
<dbReference type="PIRSF" id="PIRSF000171">
    <property type="entry name" value="SDHA_APRA_LASPO"/>
    <property type="match status" value="1"/>
</dbReference>
<dbReference type="InterPro" id="IPR015939">
    <property type="entry name" value="Fum_Rdtase/Succ_DH_flav-like_C"/>
</dbReference>
<dbReference type="InterPro" id="IPR036188">
    <property type="entry name" value="FAD/NAD-bd_sf"/>
</dbReference>
<evidence type="ECO:0000256" key="5">
    <source>
        <dbReference type="ARBA" id="ARBA00048305"/>
    </source>
</evidence>
<dbReference type="Gene3D" id="3.50.50.60">
    <property type="entry name" value="FAD/NAD(P)-binding domain"/>
    <property type="match status" value="1"/>
</dbReference>
<dbReference type="SUPFAM" id="SSF46977">
    <property type="entry name" value="Succinate dehydrogenase/fumarate reductase flavoprotein C-terminal domain"/>
    <property type="match status" value="1"/>
</dbReference>
<comment type="cofactor">
    <cofactor evidence="1">
        <name>FAD</name>
        <dbReference type="ChEBI" id="CHEBI:57692"/>
    </cofactor>
</comment>
<reference evidence="8 9" key="1">
    <citation type="journal article" date="2024" name="Chem. Sci.">
        <title>Discovery of megapolipeptins by genome mining of a Burkholderiales bacteria collection.</title>
        <authorList>
            <person name="Paulo B.S."/>
            <person name="Recchia M.J.J."/>
            <person name="Lee S."/>
            <person name="Fergusson C.H."/>
            <person name="Romanowski S.B."/>
            <person name="Hernandez A."/>
            <person name="Krull N."/>
            <person name="Liu D.Y."/>
            <person name="Cavanagh H."/>
            <person name="Bos A."/>
            <person name="Gray C.A."/>
            <person name="Murphy B.T."/>
            <person name="Linington R.G."/>
            <person name="Eustaquio A.S."/>
        </authorList>
    </citation>
    <scope>NUCLEOTIDE SEQUENCE [LARGE SCALE GENOMIC DNA]</scope>
    <source>
        <strain evidence="8 9">RL17-374-BIF-D</strain>
    </source>
</reference>
<comment type="catalytic activity">
    <reaction evidence="5">
        <text>L-aspartate + O2 = iminosuccinate + H2O2</text>
        <dbReference type="Rhea" id="RHEA:25876"/>
        <dbReference type="ChEBI" id="CHEBI:15379"/>
        <dbReference type="ChEBI" id="CHEBI:16240"/>
        <dbReference type="ChEBI" id="CHEBI:29991"/>
        <dbReference type="ChEBI" id="CHEBI:77875"/>
        <dbReference type="EC" id="1.4.3.16"/>
    </reaction>
    <physiologicalReaction direction="left-to-right" evidence="5">
        <dbReference type="Rhea" id="RHEA:25877"/>
    </physiologicalReaction>
</comment>
<dbReference type="PANTHER" id="PTHR42716:SF2">
    <property type="entry name" value="L-ASPARTATE OXIDASE, CHLOROPLASTIC"/>
    <property type="match status" value="1"/>
</dbReference>
<evidence type="ECO:0000256" key="2">
    <source>
        <dbReference type="ARBA" id="ARBA00022630"/>
    </source>
</evidence>
<evidence type="ECO:0000313" key="8">
    <source>
        <dbReference type="EMBL" id="MFM0520367.1"/>
    </source>
</evidence>
<comment type="caution">
    <text evidence="8">The sequence shown here is derived from an EMBL/GenBank/DDBJ whole genome shotgun (WGS) entry which is preliminary data.</text>
</comment>
<keyword evidence="9" id="KW-1185">Reference proteome</keyword>
<dbReference type="Gene3D" id="1.20.58.100">
    <property type="entry name" value="Fumarate reductase/succinate dehydrogenase flavoprotein-like, C-terminal domain"/>
    <property type="match status" value="1"/>
</dbReference>
<feature type="domain" description="Fumarate reductase/succinate dehydrogenase flavoprotein-like C-terminal" evidence="7">
    <location>
        <begin position="441"/>
        <end position="510"/>
    </location>
</feature>
<keyword evidence="2" id="KW-0285">Flavoprotein</keyword>
<dbReference type="InterPro" id="IPR037099">
    <property type="entry name" value="Fum_R/Succ_DH_flav-like_C_sf"/>
</dbReference>
<dbReference type="Pfam" id="PF02910">
    <property type="entry name" value="Succ_DH_flav_C"/>
    <property type="match status" value="1"/>
</dbReference>
<dbReference type="SUPFAM" id="SSF51905">
    <property type="entry name" value="FAD/NAD(P)-binding domain"/>
    <property type="match status" value="1"/>
</dbReference>